<dbReference type="Gene3D" id="1.10.1170.10">
    <property type="entry name" value="Inhibitor Of Apoptosis Protein (2mihbC-IAP-1), Chain A"/>
    <property type="match status" value="2"/>
</dbReference>
<dbReference type="GO" id="GO:0031398">
    <property type="term" value="P:positive regulation of protein ubiquitination"/>
    <property type="evidence" value="ECO:0007669"/>
    <property type="project" value="TreeGrafter"/>
</dbReference>
<dbReference type="AlphaFoldDB" id="A0A9C6X240"/>
<evidence type="ECO:0000313" key="8">
    <source>
        <dbReference type="RefSeq" id="XP_052127773.1"/>
    </source>
</evidence>
<evidence type="ECO:0000313" key="7">
    <source>
        <dbReference type="Proteomes" id="UP000504606"/>
    </source>
</evidence>
<dbReference type="InterPro" id="IPR013083">
    <property type="entry name" value="Znf_RING/FYVE/PHD"/>
</dbReference>
<dbReference type="GO" id="GO:0005737">
    <property type="term" value="C:cytoplasm"/>
    <property type="evidence" value="ECO:0007669"/>
    <property type="project" value="TreeGrafter"/>
</dbReference>
<evidence type="ECO:0000256" key="3">
    <source>
        <dbReference type="ARBA" id="ARBA00022771"/>
    </source>
</evidence>
<evidence type="ECO:0000256" key="1">
    <source>
        <dbReference type="ARBA" id="ARBA00006672"/>
    </source>
</evidence>
<dbReference type="SUPFAM" id="SSF57924">
    <property type="entry name" value="Inhibitor of apoptosis (IAP) repeat"/>
    <property type="match status" value="2"/>
</dbReference>
<protein>
    <submittedName>
        <fullName evidence="8">Death-associated inhibitor of apoptosis 1-like</fullName>
    </submittedName>
</protein>
<feature type="domain" description="RING-type" evidence="6">
    <location>
        <begin position="251"/>
        <end position="286"/>
    </location>
</feature>
<gene>
    <name evidence="8" type="primary">LOC127750341</name>
</gene>
<name>A0A9C6X240_FRAOC</name>
<keyword evidence="4" id="KW-0862">Zinc</keyword>
<reference evidence="8" key="1">
    <citation type="submission" date="2025-08" db="UniProtKB">
        <authorList>
            <consortium name="RefSeq"/>
        </authorList>
    </citation>
    <scope>IDENTIFICATION</scope>
    <source>
        <tissue evidence="8">Whole organism</tissue>
    </source>
</reference>
<dbReference type="InterPro" id="IPR050784">
    <property type="entry name" value="IAP"/>
</dbReference>
<dbReference type="FunFam" id="1.10.1170.10:FF:000002">
    <property type="entry name" value="Baculoviral IAP repeat containing 7"/>
    <property type="match status" value="1"/>
</dbReference>
<dbReference type="InterPro" id="IPR001841">
    <property type="entry name" value="Znf_RING"/>
</dbReference>
<organism evidence="7 8">
    <name type="scientific">Frankliniella occidentalis</name>
    <name type="common">Western flower thrips</name>
    <name type="synonym">Euthrips occidentalis</name>
    <dbReference type="NCBI Taxonomy" id="133901"/>
    <lineage>
        <taxon>Eukaryota</taxon>
        <taxon>Metazoa</taxon>
        <taxon>Ecdysozoa</taxon>
        <taxon>Arthropoda</taxon>
        <taxon>Hexapoda</taxon>
        <taxon>Insecta</taxon>
        <taxon>Pterygota</taxon>
        <taxon>Neoptera</taxon>
        <taxon>Paraneoptera</taxon>
        <taxon>Thysanoptera</taxon>
        <taxon>Terebrantia</taxon>
        <taxon>Thripoidea</taxon>
        <taxon>Thripidae</taxon>
        <taxon>Frankliniella</taxon>
    </lineage>
</organism>
<dbReference type="PANTHER" id="PTHR10044:SF139">
    <property type="entry name" value="DEATH-ASSOCIATED INHIBITOR OF APOPTOSIS 2"/>
    <property type="match status" value="1"/>
</dbReference>
<dbReference type="CDD" id="cd00022">
    <property type="entry name" value="BIR"/>
    <property type="match status" value="1"/>
</dbReference>
<sequence length="298" mass="33996">MDRLRYESERFRTYFGFPIAGMDVRMLTRAGFWFTNNNDKIRCAFCNLEIGALGVGDNLMELHSEWSSDCLFIRGESDNVPMEQEHDMVCLLPSNNCGPCLTNLGVSVSDNVRKSDNVTSTHLNVVRRVEPMHSRFENPKSRLKSYSTWPLEHWLAPRVLSEAGFFYSGTLDKAICFSCGGGLKDWQQHDDPWEEHAFYFSKCRFLIERKGRDFVKRVQGERPRALKSEEIGALASHPPKCTTATPEQFLCHLCQENERKILFMPCGHLVACIVCGMKVKSCPICRVDILATTRAILV</sequence>
<comment type="similarity">
    <text evidence="1">Belongs to the IAP family.</text>
</comment>
<dbReference type="PANTHER" id="PTHR10044">
    <property type="entry name" value="INHIBITOR OF APOPTOSIS"/>
    <property type="match status" value="1"/>
</dbReference>
<keyword evidence="7" id="KW-1185">Reference proteome</keyword>
<dbReference type="KEGG" id="foc:127750341"/>
<dbReference type="InterPro" id="IPR001370">
    <property type="entry name" value="BIR_rpt"/>
</dbReference>
<dbReference type="GO" id="GO:0005634">
    <property type="term" value="C:nucleus"/>
    <property type="evidence" value="ECO:0007669"/>
    <property type="project" value="TreeGrafter"/>
</dbReference>
<dbReference type="PROSITE" id="PS50089">
    <property type="entry name" value="ZF_RING_2"/>
    <property type="match status" value="1"/>
</dbReference>
<evidence type="ECO:0000259" key="6">
    <source>
        <dbReference type="PROSITE" id="PS50089"/>
    </source>
</evidence>
<dbReference type="Gene3D" id="3.30.40.10">
    <property type="entry name" value="Zinc/RING finger domain, C3HC4 (zinc finger)"/>
    <property type="match status" value="1"/>
</dbReference>
<dbReference type="GeneID" id="127750341"/>
<dbReference type="PROSITE" id="PS50143">
    <property type="entry name" value="BIR_REPEAT_2"/>
    <property type="match status" value="2"/>
</dbReference>
<keyword evidence="3 5" id="KW-0863">Zinc-finger</keyword>
<dbReference type="Pfam" id="PF00653">
    <property type="entry name" value="BIR"/>
    <property type="match status" value="2"/>
</dbReference>
<dbReference type="Proteomes" id="UP000504606">
    <property type="component" value="Unplaced"/>
</dbReference>
<dbReference type="GO" id="GO:0008270">
    <property type="term" value="F:zinc ion binding"/>
    <property type="evidence" value="ECO:0007669"/>
    <property type="project" value="UniProtKB-KW"/>
</dbReference>
<dbReference type="PROSITE" id="PS01282">
    <property type="entry name" value="BIR_REPEAT_1"/>
    <property type="match status" value="1"/>
</dbReference>
<dbReference type="GO" id="GO:0051726">
    <property type="term" value="P:regulation of cell cycle"/>
    <property type="evidence" value="ECO:0007669"/>
    <property type="project" value="TreeGrafter"/>
</dbReference>
<dbReference type="Pfam" id="PF13920">
    <property type="entry name" value="zf-C3HC4_3"/>
    <property type="match status" value="1"/>
</dbReference>
<dbReference type="SMART" id="SM00238">
    <property type="entry name" value="BIR"/>
    <property type="match status" value="2"/>
</dbReference>
<evidence type="ECO:0000256" key="5">
    <source>
        <dbReference type="PROSITE-ProRule" id="PRU00175"/>
    </source>
</evidence>
<accession>A0A9C6X240</accession>
<dbReference type="GO" id="GO:0043027">
    <property type="term" value="F:cysteine-type endopeptidase inhibitor activity involved in apoptotic process"/>
    <property type="evidence" value="ECO:0007669"/>
    <property type="project" value="TreeGrafter"/>
</dbReference>
<dbReference type="GO" id="GO:0061630">
    <property type="term" value="F:ubiquitin protein ligase activity"/>
    <property type="evidence" value="ECO:0007669"/>
    <property type="project" value="TreeGrafter"/>
</dbReference>
<proteinExistence type="inferred from homology"/>
<keyword evidence="2" id="KW-0479">Metal-binding</keyword>
<dbReference type="RefSeq" id="XP_052127773.1">
    <property type="nucleotide sequence ID" value="XM_052271813.1"/>
</dbReference>
<evidence type="ECO:0000256" key="2">
    <source>
        <dbReference type="ARBA" id="ARBA00022723"/>
    </source>
</evidence>
<evidence type="ECO:0000256" key="4">
    <source>
        <dbReference type="ARBA" id="ARBA00022833"/>
    </source>
</evidence>
<dbReference type="OrthoDB" id="5855668at2759"/>
<dbReference type="GO" id="GO:0043066">
    <property type="term" value="P:negative regulation of apoptotic process"/>
    <property type="evidence" value="ECO:0007669"/>
    <property type="project" value="TreeGrafter"/>
</dbReference>